<dbReference type="InterPro" id="IPR001387">
    <property type="entry name" value="Cro/C1-type_HTH"/>
</dbReference>
<dbReference type="GO" id="GO:0005829">
    <property type="term" value="C:cytosol"/>
    <property type="evidence" value="ECO:0007669"/>
    <property type="project" value="TreeGrafter"/>
</dbReference>
<keyword evidence="1" id="KW-0238">DNA-binding</keyword>
<dbReference type="GO" id="GO:0003700">
    <property type="term" value="F:DNA-binding transcription factor activity"/>
    <property type="evidence" value="ECO:0007669"/>
    <property type="project" value="TreeGrafter"/>
</dbReference>
<dbReference type="PROSITE" id="PS50943">
    <property type="entry name" value="HTH_CROC1"/>
    <property type="match status" value="1"/>
</dbReference>
<dbReference type="RefSeq" id="WP_095324750.1">
    <property type="nucleotide sequence ID" value="NZ_JAUCBF010000004.1"/>
</dbReference>
<accession>A0A2T4PZ26</accession>
<evidence type="ECO:0000313" key="4">
    <source>
        <dbReference type="Proteomes" id="UP000240717"/>
    </source>
</evidence>
<dbReference type="PANTHER" id="PTHR46797:SF1">
    <property type="entry name" value="METHYLPHOSPHONATE SYNTHASE"/>
    <property type="match status" value="1"/>
</dbReference>
<dbReference type="SUPFAM" id="SSF47413">
    <property type="entry name" value="lambda repressor-like DNA-binding domains"/>
    <property type="match status" value="1"/>
</dbReference>
<dbReference type="Proteomes" id="UP000240717">
    <property type="component" value="Unassembled WGS sequence"/>
</dbReference>
<dbReference type="InterPro" id="IPR050807">
    <property type="entry name" value="TransReg_Diox_bact_type"/>
</dbReference>
<proteinExistence type="predicted"/>
<evidence type="ECO:0000259" key="2">
    <source>
        <dbReference type="PROSITE" id="PS50943"/>
    </source>
</evidence>
<sequence length="80" mass="9465">MTFGDNLKRIRKDMRLTQQDMADRMNISRTYLCDLENRNKSISITTLIDIAKRLNISVNELINDNIDMNKEVYNKKKISK</sequence>
<organism evidence="3 4">
    <name type="scientific">Staphylococcus warneri</name>
    <dbReference type="NCBI Taxonomy" id="1292"/>
    <lineage>
        <taxon>Bacteria</taxon>
        <taxon>Bacillati</taxon>
        <taxon>Bacillota</taxon>
        <taxon>Bacilli</taxon>
        <taxon>Bacillales</taxon>
        <taxon>Staphylococcaceae</taxon>
        <taxon>Staphylococcus</taxon>
    </lineage>
</organism>
<dbReference type="Pfam" id="PF01381">
    <property type="entry name" value="HTH_3"/>
    <property type="match status" value="1"/>
</dbReference>
<protein>
    <submittedName>
        <fullName evidence="3">XRE family transcriptional regulator</fullName>
    </submittedName>
</protein>
<reference evidence="3 4" key="1">
    <citation type="journal article" date="2016" name="Front. Microbiol.">
        <title>Comprehensive Phylogenetic Analysis of Bovine Non-aureus Staphylococci Species Based on Whole-Genome Sequencing.</title>
        <authorList>
            <person name="Naushad S."/>
            <person name="Barkema H.W."/>
            <person name="Luby C."/>
            <person name="Condas L.A."/>
            <person name="Nobrega D.B."/>
            <person name="Carson D.A."/>
            <person name="De Buck J."/>
        </authorList>
    </citation>
    <scope>NUCLEOTIDE SEQUENCE [LARGE SCALE GENOMIC DNA]</scope>
    <source>
        <strain evidence="3 4">SNUC 2993</strain>
    </source>
</reference>
<dbReference type="Gene3D" id="1.10.260.40">
    <property type="entry name" value="lambda repressor-like DNA-binding domains"/>
    <property type="match status" value="1"/>
</dbReference>
<feature type="domain" description="HTH cro/C1-type" evidence="2">
    <location>
        <begin position="7"/>
        <end position="61"/>
    </location>
</feature>
<dbReference type="InterPro" id="IPR010982">
    <property type="entry name" value="Lambda_DNA-bd_dom_sf"/>
</dbReference>
<evidence type="ECO:0000313" key="3">
    <source>
        <dbReference type="EMBL" id="PTI50388.1"/>
    </source>
</evidence>
<name>A0A2T4PZ26_STAWA</name>
<gene>
    <name evidence="3" type="ORF">BU085_08915</name>
</gene>
<dbReference type="AlphaFoldDB" id="A0A2T4PZ26"/>
<dbReference type="SMART" id="SM00530">
    <property type="entry name" value="HTH_XRE"/>
    <property type="match status" value="1"/>
</dbReference>
<dbReference type="PANTHER" id="PTHR46797">
    <property type="entry name" value="HTH-TYPE TRANSCRIPTIONAL REGULATOR"/>
    <property type="match status" value="1"/>
</dbReference>
<dbReference type="CDD" id="cd00093">
    <property type="entry name" value="HTH_XRE"/>
    <property type="match status" value="1"/>
</dbReference>
<dbReference type="EMBL" id="PZEV01000030">
    <property type="protein sequence ID" value="PTI50388.1"/>
    <property type="molecule type" value="Genomic_DNA"/>
</dbReference>
<dbReference type="GO" id="GO:0003677">
    <property type="term" value="F:DNA binding"/>
    <property type="evidence" value="ECO:0007669"/>
    <property type="project" value="UniProtKB-KW"/>
</dbReference>
<comment type="caution">
    <text evidence="3">The sequence shown here is derived from an EMBL/GenBank/DDBJ whole genome shotgun (WGS) entry which is preliminary data.</text>
</comment>
<evidence type="ECO:0000256" key="1">
    <source>
        <dbReference type="ARBA" id="ARBA00023125"/>
    </source>
</evidence>